<evidence type="ECO:0000259" key="7">
    <source>
        <dbReference type="PROSITE" id="PS51471"/>
    </source>
</evidence>
<dbReference type="InterPro" id="IPR005123">
    <property type="entry name" value="Oxoglu/Fe-dep_dioxygenase_dom"/>
</dbReference>
<comment type="similarity">
    <text evidence="1 5">Belongs to the iron/ascorbate-dependent oxidoreductase family.</text>
</comment>
<evidence type="ECO:0000256" key="6">
    <source>
        <dbReference type="SAM" id="MobiDB-lite"/>
    </source>
</evidence>
<dbReference type="PANTHER" id="PTHR10209:SF881">
    <property type="entry name" value="FI07970P-RELATED"/>
    <property type="match status" value="1"/>
</dbReference>
<dbReference type="GO" id="GO:0016491">
    <property type="term" value="F:oxidoreductase activity"/>
    <property type="evidence" value="ECO:0007669"/>
    <property type="project" value="UniProtKB-KW"/>
</dbReference>
<accession>A0A8H4NAA3</accession>
<name>A0A8H4NAA3_9PEZI</name>
<feature type="domain" description="Fe2OG dioxygenase" evidence="7">
    <location>
        <begin position="216"/>
        <end position="323"/>
    </location>
</feature>
<reference evidence="8" key="1">
    <citation type="submission" date="2020-04" db="EMBL/GenBank/DDBJ databases">
        <title>Genome Assembly and Annotation of Botryosphaeria dothidea sdau 11-99, a Latent Pathogen of Apple Fruit Ring Rot in China.</title>
        <authorList>
            <person name="Yu C."/>
            <person name="Diao Y."/>
            <person name="Lu Q."/>
            <person name="Zhao J."/>
            <person name="Cui S."/>
            <person name="Peng C."/>
            <person name="He B."/>
            <person name="Liu H."/>
        </authorList>
    </citation>
    <scope>NUCLEOTIDE SEQUENCE [LARGE SCALE GENOMIC DNA]</scope>
    <source>
        <strain evidence="8">Sdau11-99</strain>
    </source>
</reference>
<evidence type="ECO:0000313" key="9">
    <source>
        <dbReference type="Proteomes" id="UP000572817"/>
    </source>
</evidence>
<comment type="caution">
    <text evidence="8">The sequence shown here is derived from an EMBL/GenBank/DDBJ whole genome shotgun (WGS) entry which is preliminary data.</text>
</comment>
<dbReference type="PRINTS" id="PR00682">
    <property type="entry name" value="IPNSYNTHASE"/>
</dbReference>
<dbReference type="InterPro" id="IPR044861">
    <property type="entry name" value="IPNS-like_FE2OG_OXY"/>
</dbReference>
<protein>
    <submittedName>
        <fullName evidence="8">Isopenicillin N synthase</fullName>
    </submittedName>
</protein>
<dbReference type="Pfam" id="PF03171">
    <property type="entry name" value="2OG-FeII_Oxy"/>
    <property type="match status" value="1"/>
</dbReference>
<keyword evidence="4 5" id="KW-0408">Iron</keyword>
<dbReference type="AlphaFoldDB" id="A0A8H4NAA3"/>
<gene>
    <name evidence="8" type="ORF">GTA08_BOTSDO12983</name>
</gene>
<dbReference type="GO" id="GO:0046872">
    <property type="term" value="F:metal ion binding"/>
    <property type="evidence" value="ECO:0007669"/>
    <property type="project" value="UniProtKB-KW"/>
</dbReference>
<dbReference type="PROSITE" id="PS51471">
    <property type="entry name" value="FE2OG_OXY"/>
    <property type="match status" value="1"/>
</dbReference>
<proteinExistence type="inferred from homology"/>
<dbReference type="SUPFAM" id="SSF51197">
    <property type="entry name" value="Clavaminate synthase-like"/>
    <property type="match status" value="1"/>
</dbReference>
<dbReference type="InterPro" id="IPR027443">
    <property type="entry name" value="IPNS-like_sf"/>
</dbReference>
<sequence>MSATTTAPPATYKLELRTALGPVYRDVLKTPPRDCTDEEIPVIDISKLFSDSFDDRQALSKEIHDAAVNNGFFYIKNHGIPQHTIEKARAKALDFFHQDGESKANVSSEKSIYFNGWRSGNKTRVNIAESWDTREAFGWRYHPKYDPDPKPAFDEIPEEVKPYIRGEDFVWEQTAHLAGFKEAALGYWTACLTLARKLVRLFALALELPEDYFDGRVTYPGADGALSWYPPATDEEIKNDNPGIGSHTDLQLFTLLWQDHVGGLQVLNREGQWIKAKPVEDTLVVNIGDFLMRLSNDVFKSTVHRVYNRPRVERISMPFFFGLNFNCVEGVIPTCTSADNPAKYEPISCGDWCQMRFKQEKHDGERERAAKRKAPSGVVVSM</sequence>
<dbReference type="GO" id="GO:0044283">
    <property type="term" value="P:small molecule biosynthetic process"/>
    <property type="evidence" value="ECO:0007669"/>
    <property type="project" value="UniProtKB-ARBA"/>
</dbReference>
<dbReference type="OrthoDB" id="288590at2759"/>
<evidence type="ECO:0000256" key="2">
    <source>
        <dbReference type="ARBA" id="ARBA00022723"/>
    </source>
</evidence>
<dbReference type="InterPro" id="IPR026992">
    <property type="entry name" value="DIOX_N"/>
</dbReference>
<evidence type="ECO:0000313" key="8">
    <source>
        <dbReference type="EMBL" id="KAF4311651.1"/>
    </source>
</evidence>
<organism evidence="8 9">
    <name type="scientific">Botryosphaeria dothidea</name>
    <dbReference type="NCBI Taxonomy" id="55169"/>
    <lineage>
        <taxon>Eukaryota</taxon>
        <taxon>Fungi</taxon>
        <taxon>Dikarya</taxon>
        <taxon>Ascomycota</taxon>
        <taxon>Pezizomycotina</taxon>
        <taxon>Dothideomycetes</taxon>
        <taxon>Dothideomycetes incertae sedis</taxon>
        <taxon>Botryosphaeriales</taxon>
        <taxon>Botryosphaeriaceae</taxon>
        <taxon>Botryosphaeria</taxon>
    </lineage>
</organism>
<keyword evidence="2 5" id="KW-0479">Metal-binding</keyword>
<dbReference type="Proteomes" id="UP000572817">
    <property type="component" value="Unassembled WGS sequence"/>
</dbReference>
<keyword evidence="3 5" id="KW-0560">Oxidoreductase</keyword>
<evidence type="ECO:0000256" key="3">
    <source>
        <dbReference type="ARBA" id="ARBA00023002"/>
    </source>
</evidence>
<dbReference type="EMBL" id="WWBZ02000009">
    <property type="protein sequence ID" value="KAF4311651.1"/>
    <property type="molecule type" value="Genomic_DNA"/>
</dbReference>
<keyword evidence="9" id="KW-1185">Reference proteome</keyword>
<evidence type="ECO:0000256" key="5">
    <source>
        <dbReference type="RuleBase" id="RU003682"/>
    </source>
</evidence>
<feature type="region of interest" description="Disordered" evidence="6">
    <location>
        <begin position="363"/>
        <end position="382"/>
    </location>
</feature>
<evidence type="ECO:0000256" key="4">
    <source>
        <dbReference type="ARBA" id="ARBA00023004"/>
    </source>
</evidence>
<dbReference type="Pfam" id="PF14226">
    <property type="entry name" value="DIOX_N"/>
    <property type="match status" value="1"/>
</dbReference>
<evidence type="ECO:0000256" key="1">
    <source>
        <dbReference type="ARBA" id="ARBA00008056"/>
    </source>
</evidence>
<dbReference type="Gene3D" id="2.60.120.330">
    <property type="entry name" value="B-lactam Antibiotic, Isopenicillin N Synthase, Chain"/>
    <property type="match status" value="1"/>
</dbReference>
<dbReference type="PANTHER" id="PTHR10209">
    <property type="entry name" value="OXIDOREDUCTASE, 2OG-FE II OXYGENASE FAMILY PROTEIN"/>
    <property type="match status" value="1"/>
</dbReference>